<evidence type="ECO:0000313" key="3">
    <source>
        <dbReference type="Proteomes" id="UP000324800"/>
    </source>
</evidence>
<sequence>MLLLALFTVAFFTNVFAQTCNTYQVDQGSSNTSPTCSFSDDTPCQKLQLAFRQFPTITSCVIVDILRGPLVESGFVIENNTITNSANSSLFSVTRGKLSIINAQIIQQAWSDVDGEGYWRLSTIIVRGISSSLVLEHVTFIETNLDYKLLLTFIEVIDAPRTDSVRTINLTDTTIKQADFENKYVINSAASSFNDMFKLSVENITITQGGGLIAVTNYIDLTLNDFIADSISIDVYSFRNNFQKFQLHRCHCFHAISGNVTIENSDFHNVILGNESDSEFKEVMIRFLNGQDGEEFDDIIVDMREINTAYNEVDVEQLLQQNPSNPWIIDYEASEFSLLSESDQNPANLPFNLYNSQNIFDIADINDVNTIKDIDNYTAYHFSKYMFPDFASFLLLSYYNRSVKPSHFYSYACSPKQYTILNQSGEYTYPDISDSALKGDYYTEFLAYSFFHRGITPDQCVANKKYNNEFEVPLCPQHCDGHKKLCNSNNNAKVGVLNATVDSMKKLLTKFGPILILDESDPKIIFGWKQNGWQYSHRNTNKDLEFKTLDFSQTSNLEPALVFAEQLRQQNQQLDACTYKEQIQDISFDQTYFTEDYDEVGNKYIEFYEGTYGGFSQSEHFFQQLDNQFPGYNNLRSTFSSLPSTITQPSDLGFYQYSLNSSEQSNDAIKKFYQSGMYYLAGFTALVMYNQNIAPSYYQNFACYPKKKQYITKDEEIREFQFNNYGMNTGDFDDTFFMDGIVSEVCIPNSYTGTADSFNQCKDRCQSVDSGVCYIPQQGLRVGHAQHVKGAEAMKDILLAYGTALVEVNSNIYYIYGWDTFVPNQITNWKVAENVSNTLIFSSLNFGNIVDADIIFDRVTCFIATRDTSFQCPQYTIGDDKINEIKIEINALNNNIEYNIKGSNTIYDEVNIDLISPLCSQTETSPSFTLIPEDIEPQELPFYDYNCQNILGDNNDDTQLSYYQYGLPDFSSFFHYIYYREDFQPSHYYSLTCAPKNYTIETDQDKKTFPQNIYNTFFQEFILSSFFSKGVVKDTCIQKQYSPSDACPTQCSDNSPLISYDIPKKVGIIHSINIPFMKKLLTRLGPVLILSNNNPVIIYGWNENEEWLAMHRTDIESDNTLEFIEIKFVKTDKLVPAVVFTQQLEDNKELQDLKERQSLFFSIIILKVETQKFKFN</sequence>
<comment type="caution">
    <text evidence="2">The sequence shown here is derived from an EMBL/GenBank/DDBJ whole genome shotgun (WGS) entry which is preliminary data.</text>
</comment>
<feature type="signal peptide" evidence="1">
    <location>
        <begin position="1"/>
        <end position="17"/>
    </location>
</feature>
<keyword evidence="1" id="KW-0732">Signal</keyword>
<evidence type="ECO:0000256" key="1">
    <source>
        <dbReference type="SAM" id="SignalP"/>
    </source>
</evidence>
<proteinExistence type="predicted"/>
<dbReference type="EMBL" id="SNRW01005445">
    <property type="protein sequence ID" value="KAA6385060.1"/>
    <property type="molecule type" value="Genomic_DNA"/>
</dbReference>
<accession>A0A5J4VRN8</accession>
<organism evidence="2 3">
    <name type="scientific">Streblomastix strix</name>
    <dbReference type="NCBI Taxonomy" id="222440"/>
    <lineage>
        <taxon>Eukaryota</taxon>
        <taxon>Metamonada</taxon>
        <taxon>Preaxostyla</taxon>
        <taxon>Oxymonadida</taxon>
        <taxon>Streblomastigidae</taxon>
        <taxon>Streblomastix</taxon>
    </lineage>
</organism>
<name>A0A5J4VRN8_9EUKA</name>
<dbReference type="Proteomes" id="UP000324800">
    <property type="component" value="Unassembled WGS sequence"/>
</dbReference>
<gene>
    <name evidence="2" type="ORF">EZS28_019413</name>
</gene>
<dbReference type="AlphaFoldDB" id="A0A5J4VRN8"/>
<evidence type="ECO:0000313" key="2">
    <source>
        <dbReference type="EMBL" id="KAA6385060.1"/>
    </source>
</evidence>
<feature type="chain" id="PRO_5023837932" evidence="1">
    <location>
        <begin position="18"/>
        <end position="1176"/>
    </location>
</feature>
<reference evidence="2 3" key="1">
    <citation type="submission" date="2019-03" db="EMBL/GenBank/DDBJ databases">
        <title>Single cell metagenomics reveals metabolic interactions within the superorganism composed of flagellate Streblomastix strix and complex community of Bacteroidetes bacteria on its surface.</title>
        <authorList>
            <person name="Treitli S.C."/>
            <person name="Kolisko M."/>
            <person name="Husnik F."/>
            <person name="Keeling P."/>
            <person name="Hampl V."/>
        </authorList>
    </citation>
    <scope>NUCLEOTIDE SEQUENCE [LARGE SCALE GENOMIC DNA]</scope>
    <source>
        <strain evidence="2">ST1C</strain>
    </source>
</reference>
<protein>
    <submittedName>
        <fullName evidence="2">Uncharacterized protein</fullName>
    </submittedName>
</protein>